<reference evidence="6" key="1">
    <citation type="journal article" date="2019" name="Int. J. Syst. Evol. Microbiol.">
        <title>The Global Catalogue of Microorganisms (GCM) 10K type strain sequencing project: providing services to taxonomists for standard genome sequencing and annotation.</title>
        <authorList>
            <consortium name="The Broad Institute Genomics Platform"/>
            <consortium name="The Broad Institute Genome Sequencing Center for Infectious Disease"/>
            <person name="Wu L."/>
            <person name="Ma J."/>
        </authorList>
    </citation>
    <scope>NUCLEOTIDE SEQUENCE [LARGE SCALE GENOMIC DNA]</scope>
    <source>
        <strain evidence="6">JCM 17925</strain>
    </source>
</reference>
<sequence length="254" mass="29006">MIGLHDEYEVMFRVESRLWWYRILHGKVLRQIQRQFGNNRTLRVLDAGCGTGGMLSFLQNNGYQNLQGLDLSEDAVAFTRARGLNVRQLDLRDVGTLPPEPFDVIICNDVFCYLTDDEIRHVMTEFRNRLQPGGLFITNNNALKAFEGVHSIVLKIPRRFNLNEFTVFGKAVGMPLRYGTYWSFLLAPLIWGYRKAQLLGIRLRILKLQNLHSDVGYPGDGINGLLYGLVRAEEQVLPKAPFGSSVFVVYQRPA</sequence>
<dbReference type="InterPro" id="IPR029063">
    <property type="entry name" value="SAM-dependent_MTases_sf"/>
</dbReference>
<dbReference type="CDD" id="cd02440">
    <property type="entry name" value="AdoMet_MTases"/>
    <property type="match status" value="1"/>
</dbReference>
<evidence type="ECO:0000313" key="6">
    <source>
        <dbReference type="Proteomes" id="UP001500936"/>
    </source>
</evidence>
<accession>A0ABP8KMY2</accession>
<name>A0ABP8KMY2_9BACT</name>
<comment type="caution">
    <text evidence="5">The sequence shown here is derived from an EMBL/GenBank/DDBJ whole genome shotgun (WGS) entry which is preliminary data.</text>
</comment>
<evidence type="ECO:0000256" key="1">
    <source>
        <dbReference type="ARBA" id="ARBA00022603"/>
    </source>
</evidence>
<dbReference type="EMBL" id="BAABHB010000007">
    <property type="protein sequence ID" value="GAA4410716.1"/>
    <property type="molecule type" value="Genomic_DNA"/>
</dbReference>
<organism evidence="5 6">
    <name type="scientific">Nibrella viscosa</name>
    <dbReference type="NCBI Taxonomy" id="1084524"/>
    <lineage>
        <taxon>Bacteria</taxon>
        <taxon>Pseudomonadati</taxon>
        <taxon>Bacteroidota</taxon>
        <taxon>Cytophagia</taxon>
        <taxon>Cytophagales</taxon>
        <taxon>Spirosomataceae</taxon>
        <taxon>Nibrella</taxon>
    </lineage>
</organism>
<keyword evidence="6" id="KW-1185">Reference proteome</keyword>
<evidence type="ECO:0000256" key="3">
    <source>
        <dbReference type="ARBA" id="ARBA00022691"/>
    </source>
</evidence>
<proteinExistence type="predicted"/>
<dbReference type="RefSeq" id="WP_345269240.1">
    <property type="nucleotide sequence ID" value="NZ_BAABHB010000007.1"/>
</dbReference>
<dbReference type="SUPFAM" id="SSF53335">
    <property type="entry name" value="S-adenosyl-L-methionine-dependent methyltransferases"/>
    <property type="match status" value="1"/>
</dbReference>
<keyword evidence="1 5" id="KW-0489">Methyltransferase</keyword>
<keyword evidence="2" id="KW-0808">Transferase</keyword>
<dbReference type="PANTHER" id="PTHR43464">
    <property type="entry name" value="METHYLTRANSFERASE"/>
    <property type="match status" value="1"/>
</dbReference>
<evidence type="ECO:0000259" key="4">
    <source>
        <dbReference type="Pfam" id="PF13649"/>
    </source>
</evidence>
<protein>
    <submittedName>
        <fullName evidence="5">Class I SAM-dependent methyltransferase</fullName>
    </submittedName>
</protein>
<dbReference type="Proteomes" id="UP001500936">
    <property type="component" value="Unassembled WGS sequence"/>
</dbReference>
<gene>
    <name evidence="5" type="ORF">GCM10023187_35660</name>
</gene>
<evidence type="ECO:0000256" key="2">
    <source>
        <dbReference type="ARBA" id="ARBA00022679"/>
    </source>
</evidence>
<keyword evidence="3" id="KW-0949">S-adenosyl-L-methionine</keyword>
<dbReference type="InterPro" id="IPR041698">
    <property type="entry name" value="Methyltransf_25"/>
</dbReference>
<dbReference type="GO" id="GO:0008168">
    <property type="term" value="F:methyltransferase activity"/>
    <property type="evidence" value="ECO:0007669"/>
    <property type="project" value="UniProtKB-KW"/>
</dbReference>
<dbReference type="Pfam" id="PF13649">
    <property type="entry name" value="Methyltransf_25"/>
    <property type="match status" value="1"/>
</dbReference>
<feature type="domain" description="Methyltransferase" evidence="4">
    <location>
        <begin position="44"/>
        <end position="134"/>
    </location>
</feature>
<dbReference type="Gene3D" id="3.40.50.150">
    <property type="entry name" value="Vaccinia Virus protein VP39"/>
    <property type="match status" value="1"/>
</dbReference>
<dbReference type="PANTHER" id="PTHR43464:SF19">
    <property type="entry name" value="UBIQUINONE BIOSYNTHESIS O-METHYLTRANSFERASE, MITOCHONDRIAL"/>
    <property type="match status" value="1"/>
</dbReference>
<evidence type="ECO:0000313" key="5">
    <source>
        <dbReference type="EMBL" id="GAA4410716.1"/>
    </source>
</evidence>
<dbReference type="GO" id="GO:0032259">
    <property type="term" value="P:methylation"/>
    <property type="evidence" value="ECO:0007669"/>
    <property type="project" value="UniProtKB-KW"/>
</dbReference>